<dbReference type="AlphaFoldDB" id="A0ABD3RZ46"/>
<keyword evidence="2" id="KW-0472">Membrane</keyword>
<protein>
    <submittedName>
        <fullName evidence="4">Uncharacterized protein</fullName>
    </submittedName>
</protein>
<comment type="caution">
    <text evidence="4">The sequence shown here is derived from an EMBL/GenBank/DDBJ whole genome shotgun (WGS) entry which is preliminary data.</text>
</comment>
<feature type="chain" id="PRO_5044836142" evidence="3">
    <location>
        <begin position="21"/>
        <end position="605"/>
    </location>
</feature>
<gene>
    <name evidence="4" type="ORF">ACHAXA_007078</name>
</gene>
<accession>A0ABD3RZ46</accession>
<feature type="region of interest" description="Disordered" evidence="1">
    <location>
        <begin position="402"/>
        <end position="435"/>
    </location>
</feature>
<feature type="region of interest" description="Disordered" evidence="1">
    <location>
        <begin position="519"/>
        <end position="557"/>
    </location>
</feature>
<keyword evidence="5" id="KW-1185">Reference proteome</keyword>
<name>A0ABD3RZ46_9STRA</name>
<feature type="transmembrane region" description="Helical" evidence="2">
    <location>
        <begin position="295"/>
        <end position="326"/>
    </location>
</feature>
<evidence type="ECO:0000313" key="5">
    <source>
        <dbReference type="Proteomes" id="UP001530377"/>
    </source>
</evidence>
<keyword evidence="2" id="KW-0812">Transmembrane</keyword>
<keyword evidence="3" id="KW-0732">Signal</keyword>
<dbReference type="EMBL" id="JALLPB020000102">
    <property type="protein sequence ID" value="KAL3817488.1"/>
    <property type="molecule type" value="Genomic_DNA"/>
</dbReference>
<evidence type="ECO:0000256" key="1">
    <source>
        <dbReference type="SAM" id="MobiDB-lite"/>
    </source>
</evidence>
<feature type="signal peptide" evidence="3">
    <location>
        <begin position="1"/>
        <end position="20"/>
    </location>
</feature>
<proteinExistence type="predicted"/>
<sequence length="605" mass="67592">MTSLLFTFAAAIAAGGLIRGQEAYTCDHPAAGCKYGIFNQVNCTCECIPPFCPDDAGLCSSSLTCDNPWEDCVRGVNCPWWTNTANADSCATGPSVPPGIWNVYNTEDFCCKANFPYSETCYLEEGSESPTKYPSIVAPDDETEIVPIRFDVFGLSQNIDMDDLRDELKTVTTRVVLRLAEDIQGLKISKVEERAGGITDNPDGGKSMYFNIYAIRNKEKKFAPLIVQAIRDSYGEVVEQIYTFTDTYYFTEDVSINICALQNGKYEACAKEEPTSTPTTSLVIPPPSANVDEGLAGWAISLIVIFVLSFVCCVGYAIAVVCFGVANCFDDCFRDHDDTKKIQNNIYFDDRSRDDRSPVSRLSRNVLAIENGNWAPENKDSSTIVRYPRSVKSHENYFIQRRDPTMYIPGQEDKPDPYSESGWSDSGPPLKSKRDPTMYLDGESYDGDLPVKPTRDPTMYDDGHRETDIFDESTAAEFHNDFHGVDKNIGKVTRDRSYYDMAASELSFFDDVAQRFDESRSIKSAGTKKSTKSKKDTQKSSQSADWNASNKDDIYEPKKRASLRASLESFYNTNASINDDHANSYADRGSRGGVKDTRRTKSYYK</sequence>
<feature type="region of interest" description="Disordered" evidence="1">
    <location>
        <begin position="575"/>
        <end position="605"/>
    </location>
</feature>
<dbReference type="Proteomes" id="UP001530377">
    <property type="component" value="Unassembled WGS sequence"/>
</dbReference>
<evidence type="ECO:0000256" key="3">
    <source>
        <dbReference type="SAM" id="SignalP"/>
    </source>
</evidence>
<organism evidence="4 5">
    <name type="scientific">Cyclostephanos tholiformis</name>
    <dbReference type="NCBI Taxonomy" id="382380"/>
    <lineage>
        <taxon>Eukaryota</taxon>
        <taxon>Sar</taxon>
        <taxon>Stramenopiles</taxon>
        <taxon>Ochrophyta</taxon>
        <taxon>Bacillariophyta</taxon>
        <taxon>Coscinodiscophyceae</taxon>
        <taxon>Thalassiosirophycidae</taxon>
        <taxon>Stephanodiscales</taxon>
        <taxon>Stephanodiscaceae</taxon>
        <taxon>Cyclostephanos</taxon>
    </lineage>
</organism>
<feature type="compositionally biased region" description="Basic and acidic residues" evidence="1">
    <location>
        <begin position="578"/>
        <end position="599"/>
    </location>
</feature>
<reference evidence="4 5" key="1">
    <citation type="submission" date="2024-10" db="EMBL/GenBank/DDBJ databases">
        <title>Updated reference genomes for cyclostephanoid diatoms.</title>
        <authorList>
            <person name="Roberts W.R."/>
            <person name="Alverson A.J."/>
        </authorList>
    </citation>
    <scope>NUCLEOTIDE SEQUENCE [LARGE SCALE GENOMIC DNA]</scope>
    <source>
        <strain evidence="4 5">AJA228-03</strain>
    </source>
</reference>
<evidence type="ECO:0000256" key="2">
    <source>
        <dbReference type="SAM" id="Phobius"/>
    </source>
</evidence>
<keyword evidence="2" id="KW-1133">Transmembrane helix</keyword>
<evidence type="ECO:0000313" key="4">
    <source>
        <dbReference type="EMBL" id="KAL3817488.1"/>
    </source>
</evidence>